<feature type="region of interest" description="Disordered" evidence="3">
    <location>
        <begin position="536"/>
        <end position="580"/>
    </location>
</feature>
<keyword evidence="2" id="KW-0326">Glycosidase</keyword>
<evidence type="ECO:0000259" key="5">
    <source>
        <dbReference type="PROSITE" id="PS51762"/>
    </source>
</evidence>
<reference evidence="6 7" key="1">
    <citation type="journal article" date="2007" name="Proc. Natl. Acad. Sci. U.S.A.">
        <title>Dandruff-associated Malassezia genomes reveal convergent and divergent virulence traits shared with plant and human fungal pathogens.</title>
        <authorList>
            <person name="Xu J."/>
            <person name="Saunders C.W."/>
            <person name="Hu P."/>
            <person name="Grant R.A."/>
            <person name="Boekhout T."/>
            <person name="Kuramae E.E."/>
            <person name="Kronstad J.W."/>
            <person name="Deangelis Y.M."/>
            <person name="Reeder N.L."/>
            <person name="Johnstone K.R."/>
            <person name="Leland M."/>
            <person name="Fieno A.M."/>
            <person name="Begley W.M."/>
            <person name="Sun Y."/>
            <person name="Lacey M.P."/>
            <person name="Chaudhary T."/>
            <person name="Keough T."/>
            <person name="Chu L."/>
            <person name="Sears R."/>
            <person name="Yuan B."/>
            <person name="Dawson T.L.Jr."/>
        </authorList>
    </citation>
    <scope>NUCLEOTIDE SEQUENCE [LARGE SCALE GENOMIC DNA]</scope>
    <source>
        <strain evidence="7">ATCC MYA-4612 / CBS 7966</strain>
    </source>
</reference>
<dbReference type="OrthoDB" id="4781at2759"/>
<dbReference type="Gene3D" id="2.60.120.200">
    <property type="match status" value="1"/>
</dbReference>
<dbReference type="STRING" id="425265.A8QDK8"/>
<evidence type="ECO:0000256" key="2">
    <source>
        <dbReference type="ARBA" id="ARBA00023295"/>
    </source>
</evidence>
<evidence type="ECO:0000313" key="7">
    <source>
        <dbReference type="Proteomes" id="UP000008837"/>
    </source>
</evidence>
<dbReference type="SUPFAM" id="SSF49899">
    <property type="entry name" value="Concanavalin A-like lectins/glucanases"/>
    <property type="match status" value="1"/>
</dbReference>
<proteinExistence type="predicted"/>
<dbReference type="GO" id="GO:0004553">
    <property type="term" value="F:hydrolase activity, hydrolyzing O-glycosyl compounds"/>
    <property type="evidence" value="ECO:0007669"/>
    <property type="project" value="InterPro"/>
</dbReference>
<dbReference type="InterPro" id="IPR013320">
    <property type="entry name" value="ConA-like_dom_sf"/>
</dbReference>
<protein>
    <recommendedName>
        <fullName evidence="5">GH16 domain-containing protein</fullName>
    </recommendedName>
</protein>
<dbReference type="EMBL" id="AAYY01000022">
    <property type="protein sequence ID" value="EDP41443.1"/>
    <property type="molecule type" value="Genomic_DNA"/>
</dbReference>
<sequence>MFNHSETFRPLLQFNGDPTQSRFVFEQGYLGRGKDGVLLEMSASHNSRVSSSRYLLYGQVSAKLRHDPSSGFVTTFGTASDVGDAILFRLGGPNSSRITTDYAAMNTPAQDIGTQKYINNFDVAKWHNYTIDWTPDKIDWRVDGQSIRRVYRKKAGNKFPVSPSRVLLTAYGVGADDSTKEKHWANGTLSIQDDGYKKRGYYAHEFGYLSISCADPNVANASVSGVGNKPVAYIYTGRRDNQTNRPEFSLSRDQIRALQDPAKDGPLGTPGKPGMSPYGPKPNMYTGGSGNLSTTSSTTGGDSNDTVSNGVKIGVPVGIGGAVLLGACTLLLFYFLRRRSRAKRRPPSIVSEPEPMQEARVVSPASPQVAPVFQQQHTDFMPVTLQQPYGVNTHSSVPPMEQAGEHDAASVPLQQDALSIQSMTCEKGNEHELDEAAFYYQDPFAAQPSYEVDGDSQSYVSDEKRHMHYAGHGAMRRFYPHLSEEENERLAAQDAWDELREAAIGVTDMPYFRGRRALSSEFGDDERSSDLFISPNRQSRRAQRSGRAHQRAAYSEGGALSPVMSSIPSFSTPSPRLKGW</sequence>
<dbReference type="PROSITE" id="PS51762">
    <property type="entry name" value="GH16_2"/>
    <property type="match status" value="1"/>
</dbReference>
<dbReference type="GeneID" id="5852965"/>
<dbReference type="InParanoid" id="A8QDK8"/>
<keyword evidence="7" id="KW-1185">Reference proteome</keyword>
<evidence type="ECO:0000313" key="6">
    <source>
        <dbReference type="EMBL" id="EDP41443.1"/>
    </source>
</evidence>
<dbReference type="Pfam" id="PF00722">
    <property type="entry name" value="Glyco_hydro_16"/>
    <property type="match status" value="1"/>
</dbReference>
<dbReference type="KEGG" id="mgl:MGL_4218"/>
<keyword evidence="1" id="KW-0378">Hydrolase</keyword>
<feature type="region of interest" description="Disordered" evidence="3">
    <location>
        <begin position="259"/>
        <end position="303"/>
    </location>
</feature>
<dbReference type="VEuPathDB" id="FungiDB:MGL_4218"/>
<dbReference type="Proteomes" id="UP000008837">
    <property type="component" value="Unassembled WGS sequence"/>
</dbReference>
<dbReference type="InterPro" id="IPR000757">
    <property type="entry name" value="Beta-glucanase-like"/>
</dbReference>
<feature type="transmembrane region" description="Helical" evidence="4">
    <location>
        <begin position="313"/>
        <end position="336"/>
    </location>
</feature>
<gene>
    <name evidence="6" type="ORF">MGL_4218</name>
</gene>
<dbReference type="PANTHER" id="PTHR31062">
    <property type="entry name" value="XYLOGLUCAN ENDOTRANSGLUCOSYLASE/HYDROLASE PROTEIN 8-RELATED"/>
    <property type="match status" value="1"/>
</dbReference>
<feature type="compositionally biased region" description="Low complexity" evidence="3">
    <location>
        <begin position="291"/>
        <end position="303"/>
    </location>
</feature>
<keyword evidence="4" id="KW-0812">Transmembrane</keyword>
<dbReference type="GO" id="GO:0005975">
    <property type="term" value="P:carbohydrate metabolic process"/>
    <property type="evidence" value="ECO:0007669"/>
    <property type="project" value="InterPro"/>
</dbReference>
<evidence type="ECO:0000256" key="4">
    <source>
        <dbReference type="SAM" id="Phobius"/>
    </source>
</evidence>
<dbReference type="OMA" id="PNMYTGG"/>
<keyword evidence="4" id="KW-1133">Transmembrane helix</keyword>
<evidence type="ECO:0000256" key="3">
    <source>
        <dbReference type="SAM" id="MobiDB-lite"/>
    </source>
</evidence>
<evidence type="ECO:0000256" key="1">
    <source>
        <dbReference type="ARBA" id="ARBA00022801"/>
    </source>
</evidence>
<dbReference type="InterPro" id="IPR044791">
    <property type="entry name" value="Beta-glucanase/XTH"/>
</dbReference>
<accession>A8QDK8</accession>
<feature type="compositionally biased region" description="Polar residues" evidence="3">
    <location>
        <begin position="563"/>
        <end position="574"/>
    </location>
</feature>
<dbReference type="RefSeq" id="XP_001728657.1">
    <property type="nucleotide sequence ID" value="XM_001728605.1"/>
</dbReference>
<feature type="domain" description="GH16" evidence="5">
    <location>
        <begin position="1"/>
        <end position="193"/>
    </location>
</feature>
<keyword evidence="4" id="KW-0472">Membrane</keyword>
<comment type="caution">
    <text evidence="6">The sequence shown here is derived from an EMBL/GenBank/DDBJ whole genome shotgun (WGS) entry which is preliminary data.</text>
</comment>
<feature type="compositionally biased region" description="Basic residues" evidence="3">
    <location>
        <begin position="538"/>
        <end position="550"/>
    </location>
</feature>
<name>A8QDK8_MALGO</name>
<organism evidence="6 7">
    <name type="scientific">Malassezia globosa (strain ATCC MYA-4612 / CBS 7966)</name>
    <name type="common">Dandruff-associated fungus</name>
    <dbReference type="NCBI Taxonomy" id="425265"/>
    <lineage>
        <taxon>Eukaryota</taxon>
        <taxon>Fungi</taxon>
        <taxon>Dikarya</taxon>
        <taxon>Basidiomycota</taxon>
        <taxon>Ustilaginomycotina</taxon>
        <taxon>Malasseziomycetes</taxon>
        <taxon>Malasseziales</taxon>
        <taxon>Malasseziaceae</taxon>
        <taxon>Malassezia</taxon>
    </lineage>
</organism>
<dbReference type="AlphaFoldDB" id="A8QDK8"/>